<protein>
    <recommendedName>
        <fullName evidence="4">Lipoprotein</fullName>
    </recommendedName>
</protein>
<comment type="caution">
    <text evidence="2">The sequence shown here is derived from an EMBL/GenBank/DDBJ whole genome shotgun (WGS) entry which is preliminary data.</text>
</comment>
<keyword evidence="1" id="KW-0732">Signal</keyword>
<dbReference type="Proteomes" id="UP000185578">
    <property type="component" value="Unassembled WGS sequence"/>
</dbReference>
<feature type="chain" id="PRO_5013271482" description="Lipoprotein" evidence="1">
    <location>
        <begin position="18"/>
        <end position="161"/>
    </location>
</feature>
<accession>A0A1Q8EX55</accession>
<dbReference type="AlphaFoldDB" id="A0A1Q8EX55"/>
<proteinExistence type="predicted"/>
<dbReference type="RefSeq" id="WP_075117506.1">
    <property type="nucleotide sequence ID" value="NZ_MSCT01000003.1"/>
</dbReference>
<reference evidence="2 3" key="1">
    <citation type="submission" date="2016-12" db="EMBL/GenBank/DDBJ databases">
        <authorList>
            <person name="Song W.-J."/>
            <person name="Kurnit D.M."/>
        </authorList>
    </citation>
    <scope>NUCLEOTIDE SEQUENCE [LARGE SCALE GENOMIC DNA]</scope>
    <source>
        <strain evidence="2 3">PCL1601</strain>
    </source>
</reference>
<name>A0A1Q8EX55_9PSED</name>
<evidence type="ECO:0000313" key="2">
    <source>
        <dbReference type="EMBL" id="OLF56364.1"/>
    </source>
</evidence>
<evidence type="ECO:0000256" key="1">
    <source>
        <dbReference type="SAM" id="SignalP"/>
    </source>
</evidence>
<feature type="signal peptide" evidence="1">
    <location>
        <begin position="1"/>
        <end position="17"/>
    </location>
</feature>
<evidence type="ECO:0008006" key="4">
    <source>
        <dbReference type="Google" id="ProtNLM"/>
    </source>
</evidence>
<dbReference type="OrthoDB" id="8685017at2"/>
<dbReference type="PROSITE" id="PS51257">
    <property type="entry name" value="PROKAR_LIPOPROTEIN"/>
    <property type="match status" value="1"/>
</dbReference>
<gene>
    <name evidence="2" type="ORF">BTN82_01955</name>
</gene>
<sequence>MIRALLVGCLLLLGACASQPPLPEKTPSLALPLQLHVERQQAGQRQDWLLVIQAEGPGIRWSLIDPLGIPLARQQLIDRRWQADGLLPPNPEARELFAALLFALTPAGELRANYPDARQQDAGRSLAPRWQVHYRQPLDFQLDLPEGLHYRINPLTAETAP</sequence>
<dbReference type="EMBL" id="MSCT01000003">
    <property type="protein sequence ID" value="OLF56364.1"/>
    <property type="molecule type" value="Genomic_DNA"/>
</dbReference>
<evidence type="ECO:0000313" key="3">
    <source>
        <dbReference type="Proteomes" id="UP000185578"/>
    </source>
</evidence>
<organism evidence="2 3">
    <name type="scientific">Pseudomonas chlororaphis</name>
    <dbReference type="NCBI Taxonomy" id="587753"/>
    <lineage>
        <taxon>Bacteria</taxon>
        <taxon>Pseudomonadati</taxon>
        <taxon>Pseudomonadota</taxon>
        <taxon>Gammaproteobacteria</taxon>
        <taxon>Pseudomonadales</taxon>
        <taxon>Pseudomonadaceae</taxon>
        <taxon>Pseudomonas</taxon>
    </lineage>
</organism>